<dbReference type="GeneID" id="116297369"/>
<comment type="catalytic activity">
    <reaction evidence="11">
        <text>L-proline + NAD(+) = (S)-1-pyrroline-5-carboxylate + NADH + 2 H(+)</text>
        <dbReference type="Rhea" id="RHEA:14105"/>
        <dbReference type="ChEBI" id="CHEBI:15378"/>
        <dbReference type="ChEBI" id="CHEBI:17388"/>
        <dbReference type="ChEBI" id="CHEBI:57540"/>
        <dbReference type="ChEBI" id="CHEBI:57945"/>
        <dbReference type="ChEBI" id="CHEBI:60039"/>
        <dbReference type="EC" id="1.5.1.2"/>
    </reaction>
</comment>
<dbReference type="EC" id="1.5.1.2" evidence="4"/>
<comment type="similarity">
    <text evidence="3">Belongs to the pyrroline-5-carboxylate reductase family.</text>
</comment>
<evidence type="ECO:0000256" key="4">
    <source>
        <dbReference type="ARBA" id="ARBA00012855"/>
    </source>
</evidence>
<protein>
    <recommendedName>
        <fullName evidence="5">Pyrroline-5-carboxylate reductase</fullName>
        <ecNumber evidence="4">1.5.1.2</ecNumber>
    </recommendedName>
</protein>
<dbReference type="GO" id="GO:0055129">
    <property type="term" value="P:L-proline biosynthetic process"/>
    <property type="evidence" value="ECO:0007669"/>
    <property type="project" value="UniProtKB-UniPathway"/>
</dbReference>
<feature type="binding site" evidence="13">
    <location>
        <begin position="6"/>
        <end position="11"/>
    </location>
    <ligand>
        <name>NADP(+)</name>
        <dbReference type="ChEBI" id="CHEBI:58349"/>
    </ligand>
</feature>
<comment type="pathway">
    <text evidence="2">Amino-acid biosynthesis; L-proline biosynthesis; L-proline from L-glutamate 5-semialdehyde: step 1/1.</text>
</comment>
<accession>A0A6P8I1P7</accession>
<evidence type="ECO:0000256" key="1">
    <source>
        <dbReference type="ARBA" id="ARBA00004496"/>
    </source>
</evidence>
<name>A0A6P8I1P7_ACTTE</name>
<keyword evidence="16" id="KW-1185">Reference proteome</keyword>
<evidence type="ECO:0000313" key="17">
    <source>
        <dbReference type="RefSeq" id="XP_031561446.1"/>
    </source>
</evidence>
<proteinExistence type="inferred from homology"/>
<keyword evidence="8" id="KW-0641">Proline biosynthesis</keyword>
<keyword evidence="7" id="KW-0028">Amino-acid biosynthesis</keyword>
<dbReference type="GO" id="GO:0005737">
    <property type="term" value="C:cytoplasm"/>
    <property type="evidence" value="ECO:0007669"/>
    <property type="project" value="UniProtKB-SubCell"/>
</dbReference>
<dbReference type="NCBIfam" id="TIGR00112">
    <property type="entry name" value="proC"/>
    <property type="match status" value="1"/>
</dbReference>
<dbReference type="PANTHER" id="PTHR11645">
    <property type="entry name" value="PYRROLINE-5-CARBOXYLATE REDUCTASE"/>
    <property type="match status" value="1"/>
</dbReference>
<evidence type="ECO:0000256" key="7">
    <source>
        <dbReference type="ARBA" id="ARBA00022605"/>
    </source>
</evidence>
<dbReference type="SUPFAM" id="SSF48179">
    <property type="entry name" value="6-phosphogluconate dehydrogenase C-terminal domain-like"/>
    <property type="match status" value="1"/>
</dbReference>
<evidence type="ECO:0000256" key="2">
    <source>
        <dbReference type="ARBA" id="ARBA00005205"/>
    </source>
</evidence>
<dbReference type="Pfam" id="PF03807">
    <property type="entry name" value="F420_oxidored"/>
    <property type="match status" value="1"/>
</dbReference>
<dbReference type="InterPro" id="IPR028939">
    <property type="entry name" value="P5C_Rdtase_cat_N"/>
</dbReference>
<dbReference type="GO" id="GO:0004735">
    <property type="term" value="F:pyrroline-5-carboxylate reductase activity"/>
    <property type="evidence" value="ECO:0007669"/>
    <property type="project" value="UniProtKB-EC"/>
</dbReference>
<dbReference type="UniPathway" id="UPA00098">
    <property type="reaction ID" value="UER00361"/>
</dbReference>
<dbReference type="RefSeq" id="XP_031561447.1">
    <property type="nucleotide sequence ID" value="XM_031705587.1"/>
</dbReference>
<evidence type="ECO:0000256" key="13">
    <source>
        <dbReference type="PIRSR" id="PIRSR000193-1"/>
    </source>
</evidence>
<evidence type="ECO:0000256" key="9">
    <source>
        <dbReference type="ARBA" id="ARBA00022857"/>
    </source>
</evidence>
<dbReference type="FunFam" id="1.10.3730.10:FF:000001">
    <property type="entry name" value="Pyrroline-5-carboxylate reductase"/>
    <property type="match status" value="1"/>
</dbReference>
<dbReference type="RefSeq" id="XP_031561446.1">
    <property type="nucleotide sequence ID" value="XM_031705586.1"/>
</dbReference>
<dbReference type="KEGG" id="aten:116297369"/>
<dbReference type="OrthoDB" id="10263291at2759"/>
<dbReference type="PANTHER" id="PTHR11645:SF62">
    <property type="entry name" value="PYRROLINE-5-CARBOXYLATE REDUCTASE"/>
    <property type="match status" value="1"/>
</dbReference>
<evidence type="ECO:0000256" key="6">
    <source>
        <dbReference type="ARBA" id="ARBA00022490"/>
    </source>
</evidence>
<sequence length="268" mass="28230">MSIGFLGAGKMAQAMARGLLASGTFPREKMIASAADEMTNNEMRSLGVYVTEHNHEVVEQRDIVVIAVKPNLVSLVLNEVAPVITPHNLIVSLAAGVTLDSMERCLPGKSRVVRVMPNIPTLVRQGASAFALGRHVTDTDCDTVKKLMSAVGYVEQVQEKDVAAVTGLSGCGPAYCFMAIEALADGGVKAGLPRKVAINLAAHTLLGSAKMVLDTGKHPGELKDAVFSPEGATAYAVHSLEKAGLRATLMDAVEAALLRAQELGRMTK</sequence>
<evidence type="ECO:0000313" key="18">
    <source>
        <dbReference type="RefSeq" id="XP_031561447.1"/>
    </source>
</evidence>
<gene>
    <name evidence="17 18" type="primary">LOC116297369</name>
</gene>
<dbReference type="Gene3D" id="3.40.50.720">
    <property type="entry name" value="NAD(P)-binding Rossmann-like Domain"/>
    <property type="match status" value="1"/>
</dbReference>
<dbReference type="SUPFAM" id="SSF51735">
    <property type="entry name" value="NAD(P)-binding Rossmann-fold domains"/>
    <property type="match status" value="1"/>
</dbReference>
<dbReference type="AlphaFoldDB" id="A0A6P8I1P7"/>
<evidence type="ECO:0000256" key="3">
    <source>
        <dbReference type="ARBA" id="ARBA00005525"/>
    </source>
</evidence>
<comment type="subcellular location">
    <subcellularLocation>
        <location evidence="1">Cytoplasm</location>
    </subcellularLocation>
</comment>
<dbReference type="HAMAP" id="MF_01925">
    <property type="entry name" value="P5C_reductase"/>
    <property type="match status" value="1"/>
</dbReference>
<dbReference type="PIRSF" id="PIRSF000193">
    <property type="entry name" value="Pyrrol-5-carb_rd"/>
    <property type="match status" value="1"/>
</dbReference>
<evidence type="ECO:0000256" key="8">
    <source>
        <dbReference type="ARBA" id="ARBA00022650"/>
    </source>
</evidence>
<comment type="catalytic activity">
    <reaction evidence="12">
        <text>L-proline + NADP(+) = (S)-1-pyrroline-5-carboxylate + NADPH + 2 H(+)</text>
        <dbReference type="Rhea" id="RHEA:14109"/>
        <dbReference type="ChEBI" id="CHEBI:15378"/>
        <dbReference type="ChEBI" id="CHEBI:17388"/>
        <dbReference type="ChEBI" id="CHEBI:57783"/>
        <dbReference type="ChEBI" id="CHEBI:58349"/>
        <dbReference type="ChEBI" id="CHEBI:60039"/>
        <dbReference type="EC" id="1.5.1.2"/>
    </reaction>
</comment>
<dbReference type="InterPro" id="IPR036291">
    <property type="entry name" value="NAD(P)-bd_dom_sf"/>
</dbReference>
<keyword evidence="6" id="KW-0963">Cytoplasm</keyword>
<dbReference type="InterPro" id="IPR008927">
    <property type="entry name" value="6-PGluconate_DH-like_C_sf"/>
</dbReference>
<feature type="binding site" evidence="13">
    <location>
        <position position="54"/>
    </location>
    <ligand>
        <name>NADPH</name>
        <dbReference type="ChEBI" id="CHEBI:57783"/>
    </ligand>
</feature>
<keyword evidence="10" id="KW-0560">Oxidoreductase</keyword>
<evidence type="ECO:0000313" key="16">
    <source>
        <dbReference type="Proteomes" id="UP000515163"/>
    </source>
</evidence>
<dbReference type="InterPro" id="IPR029036">
    <property type="entry name" value="P5CR_dimer"/>
</dbReference>
<feature type="domain" description="Pyrroline-5-carboxylate reductase catalytic N-terminal" evidence="14">
    <location>
        <begin position="3"/>
        <end position="96"/>
    </location>
</feature>
<feature type="domain" description="Pyrroline-5-carboxylate reductase dimerisation" evidence="15">
    <location>
        <begin position="159"/>
        <end position="263"/>
    </location>
</feature>
<dbReference type="FunFam" id="3.40.50.720:FF:000190">
    <property type="entry name" value="Pyrroline-5-carboxylate reductase"/>
    <property type="match status" value="1"/>
</dbReference>
<evidence type="ECO:0000256" key="10">
    <source>
        <dbReference type="ARBA" id="ARBA00023002"/>
    </source>
</evidence>
<organism evidence="16 17">
    <name type="scientific">Actinia tenebrosa</name>
    <name type="common">Australian red waratah sea anemone</name>
    <dbReference type="NCBI Taxonomy" id="6105"/>
    <lineage>
        <taxon>Eukaryota</taxon>
        <taxon>Metazoa</taxon>
        <taxon>Cnidaria</taxon>
        <taxon>Anthozoa</taxon>
        <taxon>Hexacorallia</taxon>
        <taxon>Actiniaria</taxon>
        <taxon>Actiniidae</taxon>
        <taxon>Actinia</taxon>
    </lineage>
</organism>
<evidence type="ECO:0000256" key="5">
    <source>
        <dbReference type="ARBA" id="ARBA00021413"/>
    </source>
</evidence>
<dbReference type="InterPro" id="IPR000304">
    <property type="entry name" value="Pyrroline-COOH_reductase"/>
</dbReference>
<feature type="binding site" evidence="13">
    <location>
        <begin position="67"/>
        <end position="70"/>
    </location>
    <ligand>
        <name>NADP(+)</name>
        <dbReference type="ChEBI" id="CHEBI:58349"/>
    </ligand>
</feature>
<keyword evidence="9 13" id="KW-0521">NADP</keyword>
<evidence type="ECO:0000256" key="11">
    <source>
        <dbReference type="ARBA" id="ARBA00050547"/>
    </source>
</evidence>
<evidence type="ECO:0000259" key="15">
    <source>
        <dbReference type="Pfam" id="PF14748"/>
    </source>
</evidence>
<dbReference type="Proteomes" id="UP000515163">
    <property type="component" value="Unplaced"/>
</dbReference>
<evidence type="ECO:0000259" key="14">
    <source>
        <dbReference type="Pfam" id="PF03807"/>
    </source>
</evidence>
<reference evidence="17 18" key="1">
    <citation type="submission" date="2025-04" db="UniProtKB">
        <authorList>
            <consortium name="RefSeq"/>
        </authorList>
    </citation>
    <scope>IDENTIFICATION</scope>
    <source>
        <tissue evidence="17 18">Tentacle</tissue>
    </source>
</reference>
<dbReference type="Gene3D" id="1.10.3730.10">
    <property type="entry name" value="ProC C-terminal domain-like"/>
    <property type="match status" value="1"/>
</dbReference>
<evidence type="ECO:0000256" key="12">
    <source>
        <dbReference type="ARBA" id="ARBA00052690"/>
    </source>
</evidence>
<dbReference type="Pfam" id="PF14748">
    <property type="entry name" value="P5CR_dimer"/>
    <property type="match status" value="1"/>
</dbReference>